<dbReference type="InterPro" id="IPR051026">
    <property type="entry name" value="PI/PC_transfer"/>
</dbReference>
<feature type="region of interest" description="Disordered" evidence="1">
    <location>
        <begin position="54"/>
        <end position="74"/>
    </location>
</feature>
<name>A0A7N0T940_KALFE</name>
<organism evidence="3 4">
    <name type="scientific">Kalanchoe fedtschenkoi</name>
    <name type="common">Lavender scallops</name>
    <name type="synonym">South American air plant</name>
    <dbReference type="NCBI Taxonomy" id="63787"/>
    <lineage>
        <taxon>Eukaryota</taxon>
        <taxon>Viridiplantae</taxon>
        <taxon>Streptophyta</taxon>
        <taxon>Embryophyta</taxon>
        <taxon>Tracheophyta</taxon>
        <taxon>Spermatophyta</taxon>
        <taxon>Magnoliopsida</taxon>
        <taxon>eudicotyledons</taxon>
        <taxon>Gunneridae</taxon>
        <taxon>Pentapetalae</taxon>
        <taxon>Saxifragales</taxon>
        <taxon>Crassulaceae</taxon>
        <taxon>Kalanchoe</taxon>
    </lineage>
</organism>
<evidence type="ECO:0000313" key="3">
    <source>
        <dbReference type="EnsemblPlants" id="Kaladp0024s0951.1.v1.1"/>
    </source>
</evidence>
<dbReference type="PANTHER" id="PTHR45657">
    <property type="entry name" value="CRAL-TRIO DOMAIN-CONTAINING PROTEIN YKL091C-RELATED"/>
    <property type="match status" value="1"/>
</dbReference>
<reference evidence="3" key="1">
    <citation type="submission" date="2021-01" db="UniProtKB">
        <authorList>
            <consortium name="EnsemblPlants"/>
        </authorList>
    </citation>
    <scope>IDENTIFICATION</scope>
</reference>
<keyword evidence="2" id="KW-0812">Transmembrane</keyword>
<dbReference type="PANTHER" id="PTHR45657:SF1">
    <property type="entry name" value="CRAL-TRIO DOMAIN-CONTAINING PROTEIN YKL091C-RELATED"/>
    <property type="match status" value="1"/>
</dbReference>
<dbReference type="Proteomes" id="UP000594263">
    <property type="component" value="Unplaced"/>
</dbReference>
<sequence>MIHNGAHKFSLKNEPSSMDEKVILEDENSHLQESDSMAVMEPENKDLCLKQSVDSQDIPHPSPISGAPASQFSKTSEHDNFVPLVDVPIDSSWDVVKSNRYAFNKDICKNNNGHGNSVFSAVLTFVMGIVALLRITRSMPRKLTEATIYSSSDYCAGTIKGLVASPQLPGPTISRSDYMSVLTRLANLEDKMITLSKKPVAMPSEKEEMLNAALSRVGALEQELSSTKRALEETMSRQAELVAYFDKKKKKKNILHFFGSKRSKA</sequence>
<dbReference type="Gramene" id="Kaladp0024s0951.1.v1.1">
    <property type="protein sequence ID" value="Kaladp0024s0951.1.v1.1"/>
    <property type="gene ID" value="Kaladp0024s0951.v1.1"/>
</dbReference>
<keyword evidence="4" id="KW-1185">Reference proteome</keyword>
<protein>
    <submittedName>
        <fullName evidence="3">Uncharacterized protein</fullName>
    </submittedName>
</protein>
<proteinExistence type="predicted"/>
<evidence type="ECO:0000256" key="2">
    <source>
        <dbReference type="SAM" id="Phobius"/>
    </source>
</evidence>
<evidence type="ECO:0000313" key="4">
    <source>
        <dbReference type="Proteomes" id="UP000594263"/>
    </source>
</evidence>
<accession>A0A7N0T940</accession>
<feature type="transmembrane region" description="Helical" evidence="2">
    <location>
        <begin position="117"/>
        <end position="135"/>
    </location>
</feature>
<dbReference type="AlphaFoldDB" id="A0A7N0T940"/>
<evidence type="ECO:0000256" key="1">
    <source>
        <dbReference type="SAM" id="MobiDB-lite"/>
    </source>
</evidence>
<keyword evidence="2" id="KW-1133">Transmembrane helix</keyword>
<dbReference type="EnsemblPlants" id="Kaladp0024s0951.1.v1.1">
    <property type="protein sequence ID" value="Kaladp0024s0951.1.v1.1"/>
    <property type="gene ID" value="Kaladp0024s0951.v1.1"/>
</dbReference>
<keyword evidence="2" id="KW-0472">Membrane</keyword>